<evidence type="ECO:0000256" key="12">
    <source>
        <dbReference type="ARBA" id="ARBA00022989"/>
    </source>
</evidence>
<dbReference type="Pfam" id="PF13614">
    <property type="entry name" value="AAA_31"/>
    <property type="match status" value="1"/>
</dbReference>
<evidence type="ECO:0000256" key="1">
    <source>
        <dbReference type="ARBA" id="ARBA00004429"/>
    </source>
</evidence>
<keyword evidence="13 17" id="KW-0472">Membrane</keyword>
<dbReference type="Pfam" id="PF23607">
    <property type="entry name" value="WZC_N"/>
    <property type="match status" value="1"/>
</dbReference>
<organism evidence="21 22">
    <name type="scientific">Paraburkholderia bryophila</name>
    <dbReference type="NCBI Taxonomy" id="420952"/>
    <lineage>
        <taxon>Bacteria</taxon>
        <taxon>Pseudomonadati</taxon>
        <taxon>Pseudomonadota</taxon>
        <taxon>Betaproteobacteria</taxon>
        <taxon>Burkholderiales</taxon>
        <taxon>Burkholderiaceae</taxon>
        <taxon>Paraburkholderia</taxon>
    </lineage>
</organism>
<keyword evidence="6" id="KW-0997">Cell inner membrane</keyword>
<keyword evidence="12 17" id="KW-1133">Transmembrane helix</keyword>
<comment type="similarity">
    <text evidence="3">Belongs to the etk/wzc family.</text>
</comment>
<comment type="catalytic activity">
    <reaction evidence="15">
        <text>L-tyrosyl-[protein] + ATP = O-phospho-L-tyrosyl-[protein] + ADP + H(+)</text>
        <dbReference type="Rhea" id="RHEA:10596"/>
        <dbReference type="Rhea" id="RHEA-COMP:10136"/>
        <dbReference type="Rhea" id="RHEA-COMP:20101"/>
        <dbReference type="ChEBI" id="CHEBI:15378"/>
        <dbReference type="ChEBI" id="CHEBI:30616"/>
        <dbReference type="ChEBI" id="CHEBI:46858"/>
        <dbReference type="ChEBI" id="CHEBI:61978"/>
        <dbReference type="ChEBI" id="CHEBI:456216"/>
        <dbReference type="EC" id="2.7.10.2"/>
    </reaction>
</comment>
<evidence type="ECO:0000259" key="19">
    <source>
        <dbReference type="Pfam" id="PF13614"/>
    </source>
</evidence>
<reference evidence="21 22" key="1">
    <citation type="submission" date="2020-07" db="EMBL/GenBank/DDBJ databases">
        <title>Exploring microbial biodiversity for novel pathways involved in the catabolism of aromatic compounds derived from lignin.</title>
        <authorList>
            <person name="Elkins J."/>
        </authorList>
    </citation>
    <scope>NUCLEOTIDE SEQUENCE [LARGE SCALE GENOMIC DNA]</scope>
    <source>
        <strain evidence="21 22">H2C3C</strain>
    </source>
</reference>
<feature type="domain" description="AAA" evidence="19">
    <location>
        <begin position="572"/>
        <end position="718"/>
    </location>
</feature>
<dbReference type="InterPro" id="IPR005702">
    <property type="entry name" value="Wzc-like_C"/>
</dbReference>
<dbReference type="Gene3D" id="3.40.50.300">
    <property type="entry name" value="P-loop containing nucleotide triphosphate hydrolases"/>
    <property type="match status" value="1"/>
</dbReference>
<evidence type="ECO:0000256" key="10">
    <source>
        <dbReference type="ARBA" id="ARBA00022777"/>
    </source>
</evidence>
<dbReference type="InterPro" id="IPR032807">
    <property type="entry name" value="GNVR"/>
</dbReference>
<evidence type="ECO:0000259" key="20">
    <source>
        <dbReference type="Pfam" id="PF13807"/>
    </source>
</evidence>
<dbReference type="PANTHER" id="PTHR32309:SF13">
    <property type="entry name" value="FERRIC ENTEROBACTIN TRANSPORT PROTEIN FEPE"/>
    <property type="match status" value="1"/>
</dbReference>
<comment type="subcellular location">
    <subcellularLocation>
        <location evidence="1">Cell inner membrane</location>
        <topology evidence="1">Multi-pass membrane protein</topology>
    </subcellularLocation>
</comment>
<dbReference type="Proteomes" id="UP000540929">
    <property type="component" value="Unassembled WGS sequence"/>
</dbReference>
<evidence type="ECO:0000256" key="9">
    <source>
        <dbReference type="ARBA" id="ARBA00022741"/>
    </source>
</evidence>
<dbReference type="Pfam" id="PF02706">
    <property type="entry name" value="Wzz"/>
    <property type="match status" value="1"/>
</dbReference>
<keyword evidence="11" id="KW-0067">ATP-binding</keyword>
<evidence type="ECO:0000256" key="14">
    <source>
        <dbReference type="ARBA" id="ARBA00023137"/>
    </source>
</evidence>
<evidence type="ECO:0000256" key="13">
    <source>
        <dbReference type="ARBA" id="ARBA00023136"/>
    </source>
</evidence>
<accession>A0A7Y9WU20</accession>
<dbReference type="PANTHER" id="PTHR32309">
    <property type="entry name" value="TYROSINE-PROTEIN KINASE"/>
    <property type="match status" value="1"/>
</dbReference>
<dbReference type="InterPro" id="IPR003856">
    <property type="entry name" value="LPS_length_determ_N"/>
</dbReference>
<dbReference type="SUPFAM" id="SSF52540">
    <property type="entry name" value="P-loop containing nucleoside triphosphate hydrolases"/>
    <property type="match status" value="1"/>
</dbReference>
<dbReference type="CDD" id="cd05387">
    <property type="entry name" value="BY-kinase"/>
    <property type="match status" value="1"/>
</dbReference>
<feature type="domain" description="Polysaccharide chain length determinant N-terminal" evidence="18">
    <location>
        <begin position="21"/>
        <end position="105"/>
    </location>
</feature>
<evidence type="ECO:0000256" key="8">
    <source>
        <dbReference type="ARBA" id="ARBA00022692"/>
    </source>
</evidence>
<feature type="domain" description="Tyrosine-protein kinase G-rich" evidence="20">
    <location>
        <begin position="399"/>
        <end position="474"/>
    </location>
</feature>
<evidence type="ECO:0000256" key="16">
    <source>
        <dbReference type="SAM" id="Coils"/>
    </source>
</evidence>
<keyword evidence="14" id="KW-0829">Tyrosine-protein kinase</keyword>
<comment type="similarity">
    <text evidence="2">Belongs to the CpsD/CapB family.</text>
</comment>
<dbReference type="GO" id="GO:0005886">
    <property type="term" value="C:plasma membrane"/>
    <property type="evidence" value="ECO:0007669"/>
    <property type="project" value="UniProtKB-SubCell"/>
</dbReference>
<dbReference type="EMBL" id="JACCAS010000002">
    <property type="protein sequence ID" value="NYH27174.1"/>
    <property type="molecule type" value="Genomic_DNA"/>
</dbReference>
<feature type="transmembrane region" description="Helical" evidence="17">
    <location>
        <begin position="32"/>
        <end position="52"/>
    </location>
</feature>
<evidence type="ECO:0000256" key="11">
    <source>
        <dbReference type="ARBA" id="ARBA00022840"/>
    </source>
</evidence>
<evidence type="ECO:0000256" key="17">
    <source>
        <dbReference type="SAM" id="Phobius"/>
    </source>
</evidence>
<evidence type="ECO:0000256" key="15">
    <source>
        <dbReference type="ARBA" id="ARBA00051245"/>
    </source>
</evidence>
<dbReference type="InterPro" id="IPR027417">
    <property type="entry name" value="P-loop_NTPase"/>
</dbReference>
<keyword evidence="8 17" id="KW-0812">Transmembrane</keyword>
<evidence type="ECO:0000259" key="18">
    <source>
        <dbReference type="Pfam" id="PF02706"/>
    </source>
</evidence>
<keyword evidence="10 21" id="KW-0418">Kinase</keyword>
<name>A0A7Y9WU20_9BURK</name>
<evidence type="ECO:0000256" key="5">
    <source>
        <dbReference type="ARBA" id="ARBA00022475"/>
    </source>
</evidence>
<dbReference type="EC" id="2.7.10.2" evidence="4"/>
<dbReference type="Pfam" id="PF13807">
    <property type="entry name" value="GNVR"/>
    <property type="match status" value="1"/>
</dbReference>
<evidence type="ECO:0000256" key="4">
    <source>
        <dbReference type="ARBA" id="ARBA00011903"/>
    </source>
</evidence>
<evidence type="ECO:0000313" key="21">
    <source>
        <dbReference type="EMBL" id="NYH27174.1"/>
    </source>
</evidence>
<evidence type="ECO:0000256" key="2">
    <source>
        <dbReference type="ARBA" id="ARBA00007316"/>
    </source>
</evidence>
<dbReference type="AlphaFoldDB" id="A0A7Y9WU20"/>
<keyword evidence="16" id="KW-0175">Coiled coil</keyword>
<dbReference type="InterPro" id="IPR050445">
    <property type="entry name" value="Bact_polysacc_biosynth/exp"/>
</dbReference>
<dbReference type="GO" id="GO:0004713">
    <property type="term" value="F:protein tyrosine kinase activity"/>
    <property type="evidence" value="ECO:0007669"/>
    <property type="project" value="TreeGrafter"/>
</dbReference>
<keyword evidence="7 21" id="KW-0808">Transferase</keyword>
<dbReference type="InterPro" id="IPR025669">
    <property type="entry name" value="AAA_dom"/>
</dbReference>
<keyword evidence="5" id="KW-1003">Cell membrane</keyword>
<protein>
    <recommendedName>
        <fullName evidence="4">non-specific protein-tyrosine kinase</fullName>
        <ecNumber evidence="4">2.7.10.2</ecNumber>
    </recommendedName>
</protein>
<comment type="caution">
    <text evidence="21">The sequence shown here is derived from an EMBL/GenBank/DDBJ whole genome shotgun (WGS) entry which is preliminary data.</text>
</comment>
<proteinExistence type="inferred from homology"/>
<gene>
    <name evidence="21" type="ORF">GGD40_006745</name>
</gene>
<evidence type="ECO:0000313" key="22">
    <source>
        <dbReference type="Proteomes" id="UP000540929"/>
    </source>
</evidence>
<feature type="coiled-coil region" evidence="16">
    <location>
        <begin position="300"/>
        <end position="327"/>
    </location>
</feature>
<evidence type="ECO:0000256" key="3">
    <source>
        <dbReference type="ARBA" id="ARBA00008883"/>
    </source>
</evidence>
<evidence type="ECO:0000256" key="7">
    <source>
        <dbReference type="ARBA" id="ARBA00022679"/>
    </source>
</evidence>
<dbReference type="RefSeq" id="WP_179746488.1">
    <property type="nucleotide sequence ID" value="NZ_JACCAS010000002.1"/>
</dbReference>
<evidence type="ECO:0000256" key="6">
    <source>
        <dbReference type="ARBA" id="ARBA00022519"/>
    </source>
</evidence>
<keyword evidence="9" id="KW-0547">Nucleotide-binding</keyword>
<sequence>MGFHLEQSSSSSSRRSDGLLNLWWSAVRYKRLFGAITAIFVVAGGIYLMLATPQYRAEALLRFQTKPGAAISALSDVSGTIEANPSASDESEVLASRPIVSEAIVQTGAAITVQTETYFPLLGRLLASRYHGATELAPPFLGLKKYAWGGEQLKLGTFTLPSNVLEEKFRIVAAEGDRWTLYDDENKTLAQGRVAQTVSFAVSTADGEAQAQLRVDMLRARPGVAFAIRRLSDEVAYKSVSARLKAVVSSRDSSLREPAMLTLSYQADTPDGAQSMVNTIVKTYLTRDVEYRSGQAQRNLDFLHRRLPGLKTDLEKAENKLNDFRTKTGTIDVDQQGTALISRLSSLEEHQTVLQLALDGLNDRYQPGNPIYKTALAQLNQVNSEIEKTSRIAAKLPSTQREYVRLSRQVAVATQLYTNVLTNSQQLEVAVASTAPGASVVEWAIAPEKPTWPRRGIVLLGSLLGGLFAATCAVHLISLKRRELRTPEDIDGISSLPRLTVVAESAAQRLQVKQIGESCGASGPMPLLLGMTSPTDPSIEALRLLRSSLRTLLARNDEPRKGVVILFTGPTQGVGNSFVASNFAYLLAETKASVLLIDADMRRGKSSQLPERRPGAGLAEVLNGVARIKDVIVRLGGSHLSMLGAGISTTPNTSELLEQAEYGKVLAQLRDQYDFIVIDAPPVLPTSDTLTLAAQDCDLVLVVSRADFTRAHQLEETLRRLENAAARVMGHVFNGLLPSRYSVREASGFSGAKR</sequence>
<keyword evidence="22" id="KW-1185">Reference proteome</keyword>